<sequence>MSPPQTFSSLPPSLTFIGKLHLLRTTSTPFYLEDLYAEYVNFLLTNGLSPTEIAGFIVQVGELTSKKALVEIGRGVVKFSEESARVRGLEGEEEEGREAHLYK</sequence>
<dbReference type="HOGENOM" id="CLU_2264030_0_0_1"/>
<organism evidence="1 2">
    <name type="scientific">Glarea lozoyensis (strain ATCC 20868 / MF5171)</name>
    <dbReference type="NCBI Taxonomy" id="1116229"/>
    <lineage>
        <taxon>Eukaryota</taxon>
        <taxon>Fungi</taxon>
        <taxon>Dikarya</taxon>
        <taxon>Ascomycota</taxon>
        <taxon>Pezizomycotina</taxon>
        <taxon>Leotiomycetes</taxon>
        <taxon>Helotiales</taxon>
        <taxon>Helotiaceae</taxon>
        <taxon>Glarea</taxon>
    </lineage>
</organism>
<gene>
    <name evidence="1" type="ORF">GLAREA_09606</name>
</gene>
<accession>S3CS30</accession>
<dbReference type="GeneID" id="19468653"/>
<keyword evidence="2" id="KW-1185">Reference proteome</keyword>
<dbReference type="EMBL" id="KE145368">
    <property type="protein sequence ID" value="EPE28485.1"/>
    <property type="molecule type" value="Genomic_DNA"/>
</dbReference>
<dbReference type="KEGG" id="glz:GLAREA_09606"/>
<dbReference type="RefSeq" id="XP_008084393.1">
    <property type="nucleotide sequence ID" value="XM_008086202.1"/>
</dbReference>
<dbReference type="Proteomes" id="UP000016922">
    <property type="component" value="Unassembled WGS sequence"/>
</dbReference>
<name>S3CS30_GLAL2</name>
<reference evidence="1 2" key="1">
    <citation type="journal article" date="2013" name="BMC Genomics">
        <title>Genomics-driven discovery of the pneumocandin biosynthetic gene cluster in the fungus Glarea lozoyensis.</title>
        <authorList>
            <person name="Chen L."/>
            <person name="Yue Q."/>
            <person name="Zhang X."/>
            <person name="Xiang M."/>
            <person name="Wang C."/>
            <person name="Li S."/>
            <person name="Che Y."/>
            <person name="Ortiz-Lopez F.J."/>
            <person name="Bills G.F."/>
            <person name="Liu X."/>
            <person name="An Z."/>
        </authorList>
    </citation>
    <scope>NUCLEOTIDE SEQUENCE [LARGE SCALE GENOMIC DNA]</scope>
    <source>
        <strain evidence="2">ATCC 20868 / MF5171</strain>
    </source>
</reference>
<evidence type="ECO:0000313" key="1">
    <source>
        <dbReference type="EMBL" id="EPE28485.1"/>
    </source>
</evidence>
<dbReference type="AlphaFoldDB" id="S3CS30"/>
<protein>
    <submittedName>
        <fullName evidence="1">Uncharacterized protein</fullName>
    </submittedName>
</protein>
<proteinExistence type="predicted"/>
<evidence type="ECO:0000313" key="2">
    <source>
        <dbReference type="Proteomes" id="UP000016922"/>
    </source>
</evidence>